<dbReference type="OrthoDB" id="427965at2759"/>
<feature type="compositionally biased region" description="Basic and acidic residues" evidence="1">
    <location>
        <begin position="706"/>
        <end position="715"/>
    </location>
</feature>
<feature type="region of interest" description="Disordered" evidence="1">
    <location>
        <begin position="656"/>
        <end position="681"/>
    </location>
</feature>
<feature type="region of interest" description="Disordered" evidence="1">
    <location>
        <begin position="1622"/>
        <end position="1651"/>
    </location>
</feature>
<feature type="compositionally biased region" description="Gly residues" evidence="1">
    <location>
        <begin position="911"/>
        <end position="923"/>
    </location>
</feature>
<feature type="compositionally biased region" description="Low complexity" evidence="1">
    <location>
        <begin position="943"/>
        <end position="953"/>
    </location>
</feature>
<feature type="region of interest" description="Disordered" evidence="1">
    <location>
        <begin position="703"/>
        <end position="730"/>
    </location>
</feature>
<evidence type="ECO:0000313" key="3">
    <source>
        <dbReference type="Proteomes" id="UP000601435"/>
    </source>
</evidence>
<organism evidence="2 3">
    <name type="scientific">Symbiodinium necroappetens</name>
    <dbReference type="NCBI Taxonomy" id="1628268"/>
    <lineage>
        <taxon>Eukaryota</taxon>
        <taxon>Sar</taxon>
        <taxon>Alveolata</taxon>
        <taxon>Dinophyceae</taxon>
        <taxon>Suessiales</taxon>
        <taxon>Symbiodiniaceae</taxon>
        <taxon>Symbiodinium</taxon>
    </lineage>
</organism>
<protein>
    <submittedName>
        <fullName evidence="2">Uncharacterized protein</fullName>
    </submittedName>
</protein>
<reference evidence="2" key="1">
    <citation type="submission" date="2021-02" db="EMBL/GenBank/DDBJ databases">
        <authorList>
            <person name="Dougan E. K."/>
            <person name="Rhodes N."/>
            <person name="Thang M."/>
            <person name="Chan C."/>
        </authorList>
    </citation>
    <scope>NUCLEOTIDE SEQUENCE</scope>
</reference>
<gene>
    <name evidence="2" type="ORF">SNEC2469_LOCUS9652</name>
</gene>
<feature type="compositionally biased region" description="Basic and acidic residues" evidence="1">
    <location>
        <begin position="958"/>
        <end position="967"/>
    </location>
</feature>
<evidence type="ECO:0000313" key="2">
    <source>
        <dbReference type="EMBL" id="CAE7364236.1"/>
    </source>
</evidence>
<accession>A0A812PN61</accession>
<feature type="compositionally biased region" description="Basic and acidic residues" evidence="1">
    <location>
        <begin position="926"/>
        <end position="935"/>
    </location>
</feature>
<keyword evidence="3" id="KW-1185">Reference proteome</keyword>
<feature type="compositionally biased region" description="Basic and acidic residues" evidence="1">
    <location>
        <begin position="851"/>
        <end position="874"/>
    </location>
</feature>
<name>A0A812PN61_9DINO</name>
<sequence>MGLPQMEGASLESLIPSYMLEDAGLFSEEAAGQAEHCANFLLPEALLAPGILHIVHNMMKDTDSNLSFWKTWIPGLKAIAKLLHEDHLRQRLVATCIKGTPFEWLEEHFQKGVPQPIEWRWGTVTAIVEHVLSVRSAIQAIWNPAVFGKGESEERERTEGADALNVDTITEAVRLRQAGIDLGVEASDIVEVLEADHSIVHRSVQYKGVRGPYVSCALRLPEIRALMQHEDQYKSFLARFAEVEDMNELAKRFGFYKHERWQVACHEKHHKKRKIILAAAILYSMDVETQFSQMQAARKAREKRARERQAVEKKWYEQFDKKKTFSLQTVEELAVSDHVQSELKVGRLYSLPTGAAALRALSCKLEPMHVQASGAGGGVALESRKEPFRERREEALLLVPDIEVVPTVSHLVPQQQNSNLEEAEQAEAECPSDHGMIFWRLTCSNPSRHKLVRLPVAGARKLAQGDMCVTLHRSIRGQGSCYVEVEAASSEGISMPVAVFSMLQADMSLLREGMLSWSTVKEPSFVLSGCESIMSNAMMQVLSRMVVAGAFPRTGDQPAGHYVVTSSDVEALGCLEMLSKAGMVQLVGVVEGERRYAFTDLGTRLFGTSLAEIHHGMSVKYYERILDGTSDGRVAQLSIEDSEPVLKLLSDVAEDPVPLPDSASRPANVRRPRQASVAEAPAAPIAPIPVAEDVQELLDMFEEASEEAHSSDTENRGFVLESPSNSENDLFAEPLASSFSRSPQLEAGLCDDISGGAAGVGDIELGSSADAGSAADCAGSAADGAGSAAGSALPGGDPSNDARGHSAAEAESAMDVDAEAEAEAADRIKFEQLFKQLVELWVRMSWGRDSWRWKQDPGWEDQSWKRDRDDRRWSESGSQVRGSASSQPGWRDWSSWHDRGARPSKPEQPVYGGGRGSGSGGGKKWPNKDRYERRSAKAKALRSARGAAKRALLMDQPRLADRLRDESSESSEDSAAAEPEPESCEDQWPKDPRLKIRAIAVSPAKAEMANAVSPAEAEMANAVSPFDADMANAVSPFDAEMASAGSLAKTEAFPCVVPMSAIRQSAEICSAFLAAEAILGWLQVATELVRRWFGGGSEVARRLVKFGQLLWDALNPIESVLWAIQELESLRDQGQKFFSVDFAALASDRMLQGIVLTTDYSGMGCPEEALQQLLKAVLVCTDRKGPEVPDTSACYSLRAGDMNKHCRCILMKHVGTFRPLCVHGDIMDRCGKKLRERMEHTRTTALGVVQKQIDDGKSKNSASVVEAGRATVRKIAKFMLGATARKTLPRHAHCYVHDDMCPVTPGAGTCKGLRVHVAGVSCYDWSKMGSAHGWLGQGMPIFMQWARERMVSLEDLIIVECVPQFDSEMMGELFENHYNLDVLQFGPTLFGEPVERPRKYMILTRKDKLQWRAQIEDFGVQDAFFRIFARTVCMEGQCKFRAPDDYIESQLQDLARAQSLPPRSRSGKQWSFYQVASQAVRSSIDDHEAAVARRIGSDAVQTSWIANLRQSSTFMPAMQFTVPALLRTSRLWLCGKRRNALPLELLEVQGWNIWGSGGISRDTEVESEGMEPSLPDELRCGFVQHLHDLSSTQIFSMAGNSMHLRAIGATLLFCFGCTEPEAEEGPSEEAKAASEEAKPSRRKSGGGDGKGVNSWKKCNMCNTYKEGLKDDVETMERDAPQEHKALFKAFVKARDKAKKNAEKIRFSIQSFRLTYRSSSGVRGAQEGEMMWEQEWYEEARRAKHGYLTREEAETKWKAWLADPKHPKDSKGPRGYTRLWIKTADKLPWYDDISKDKELSKEEKLGKNAKESVLAARMQMLTGDKGLEKHELDFQNVQDKAASAMAGSAGGKDSCFAGDGLLGPDVEDILGQVRAKRK</sequence>
<feature type="compositionally biased region" description="Polar residues" evidence="1">
    <location>
        <begin position="875"/>
        <end position="888"/>
    </location>
</feature>
<dbReference type="EMBL" id="CAJNJA010015584">
    <property type="protein sequence ID" value="CAE7364236.1"/>
    <property type="molecule type" value="Genomic_DNA"/>
</dbReference>
<feature type="non-terminal residue" evidence="2">
    <location>
        <position position="1"/>
    </location>
</feature>
<comment type="caution">
    <text evidence="2">The sequence shown here is derived from an EMBL/GenBank/DDBJ whole genome shotgun (WGS) entry which is preliminary data.</text>
</comment>
<evidence type="ECO:0000256" key="1">
    <source>
        <dbReference type="SAM" id="MobiDB-lite"/>
    </source>
</evidence>
<proteinExistence type="predicted"/>
<feature type="region of interest" description="Disordered" evidence="1">
    <location>
        <begin position="769"/>
        <end position="818"/>
    </location>
</feature>
<dbReference type="Proteomes" id="UP000601435">
    <property type="component" value="Unassembled WGS sequence"/>
</dbReference>
<feature type="compositionally biased region" description="Basic and acidic residues" evidence="1">
    <location>
        <begin position="1628"/>
        <end position="1639"/>
    </location>
</feature>
<feature type="compositionally biased region" description="Low complexity" evidence="1">
    <location>
        <begin position="769"/>
        <end position="792"/>
    </location>
</feature>
<feature type="region of interest" description="Disordered" evidence="1">
    <location>
        <begin position="851"/>
        <end position="991"/>
    </location>
</feature>
<feature type="compositionally biased region" description="Basic and acidic residues" evidence="1">
    <location>
        <begin position="894"/>
        <end position="905"/>
    </location>
</feature>